<dbReference type="Pfam" id="PF18462">
    <property type="entry name" value="DUF5612"/>
    <property type="match status" value="1"/>
</dbReference>
<dbReference type="PROSITE" id="PS51671">
    <property type="entry name" value="ACT"/>
    <property type="match status" value="1"/>
</dbReference>
<accession>A0A6J4RXT5</accession>
<protein>
    <submittedName>
        <fullName evidence="2">Energy conserving hydrogenase Ehb protein Q</fullName>
    </submittedName>
</protein>
<dbReference type="InterPro" id="IPR015832">
    <property type="entry name" value="UCP006363_ACT"/>
</dbReference>
<reference evidence="2" key="1">
    <citation type="submission" date="2020-02" db="EMBL/GenBank/DDBJ databases">
        <authorList>
            <person name="Meier V. D."/>
        </authorList>
    </citation>
    <scope>NUCLEOTIDE SEQUENCE</scope>
    <source>
        <strain evidence="2">AVDCRST_MAG25</strain>
    </source>
</reference>
<dbReference type="Gene3D" id="3.30.70.260">
    <property type="match status" value="1"/>
</dbReference>
<proteinExistence type="predicted"/>
<dbReference type="PIRSF" id="PIRSF006363">
    <property type="entry name" value="UCP006363_ACT"/>
    <property type="match status" value="1"/>
</dbReference>
<gene>
    <name evidence="2" type="ORF">AVDCRST_MAG25-2711</name>
</gene>
<dbReference type="InterPro" id="IPR045865">
    <property type="entry name" value="ACT-like_dom_sf"/>
</dbReference>
<dbReference type="InterPro" id="IPR002912">
    <property type="entry name" value="ACT_dom"/>
</dbReference>
<sequence length="231" mass="24152">MKGDAGEGRSAPLALMIDTVADAPGILYELTRVIFEHGANITYVDIAERRAGSSTVYFEMEEAAGGSGASEVLIRDLKALPVVRDVDRAPSFAKVYGKRIIVVGGGAQVGQVVVGAVAEADRHNIRGEKISIDTIPLVGEEDLASAVRAVARLPRAVALVLAGALMGGDVARAVLEIREKGIIVLSLNMAGGVPDAADLVVTDPVQCGVMAVMAVSSSARFDIRRQTGKRY</sequence>
<name>A0A6J4RXT5_9ACTN</name>
<organism evidence="2">
    <name type="scientific">uncultured Rubrobacteraceae bacterium</name>
    <dbReference type="NCBI Taxonomy" id="349277"/>
    <lineage>
        <taxon>Bacteria</taxon>
        <taxon>Bacillati</taxon>
        <taxon>Actinomycetota</taxon>
        <taxon>Rubrobacteria</taxon>
        <taxon>Rubrobacterales</taxon>
        <taxon>Rubrobacteraceae</taxon>
        <taxon>environmental samples</taxon>
    </lineage>
</organism>
<dbReference type="InterPro" id="IPR040537">
    <property type="entry name" value="DUF5612"/>
</dbReference>
<feature type="domain" description="ACT" evidence="1">
    <location>
        <begin position="15"/>
        <end position="91"/>
    </location>
</feature>
<evidence type="ECO:0000259" key="1">
    <source>
        <dbReference type="PROSITE" id="PS51671"/>
    </source>
</evidence>
<dbReference type="EMBL" id="CADCVI010000180">
    <property type="protein sequence ID" value="CAA9480075.1"/>
    <property type="molecule type" value="Genomic_DNA"/>
</dbReference>
<dbReference type="SUPFAM" id="SSF52172">
    <property type="entry name" value="CheY-like"/>
    <property type="match status" value="1"/>
</dbReference>
<evidence type="ECO:0000313" key="2">
    <source>
        <dbReference type="EMBL" id="CAA9480075.1"/>
    </source>
</evidence>
<dbReference type="AlphaFoldDB" id="A0A6J4RXT5"/>
<dbReference type="Gene3D" id="3.40.50.10550">
    <property type="entry name" value="Hypothetical protein af1403, domain 2"/>
    <property type="match status" value="1"/>
</dbReference>
<dbReference type="SUPFAM" id="SSF55021">
    <property type="entry name" value="ACT-like"/>
    <property type="match status" value="1"/>
</dbReference>
<dbReference type="InterPro" id="IPR011006">
    <property type="entry name" value="CheY-like_superfamily"/>
</dbReference>